<organism evidence="2 3">
    <name type="scientific">Aspergillus ellipticus CBS 707.79</name>
    <dbReference type="NCBI Taxonomy" id="1448320"/>
    <lineage>
        <taxon>Eukaryota</taxon>
        <taxon>Fungi</taxon>
        <taxon>Dikarya</taxon>
        <taxon>Ascomycota</taxon>
        <taxon>Pezizomycotina</taxon>
        <taxon>Eurotiomycetes</taxon>
        <taxon>Eurotiomycetidae</taxon>
        <taxon>Eurotiales</taxon>
        <taxon>Aspergillaceae</taxon>
        <taxon>Aspergillus</taxon>
        <taxon>Aspergillus subgen. Circumdati</taxon>
    </lineage>
</organism>
<dbReference type="EMBL" id="KZ825856">
    <property type="protein sequence ID" value="PYH95231.1"/>
    <property type="molecule type" value="Genomic_DNA"/>
</dbReference>
<evidence type="ECO:0000313" key="3">
    <source>
        <dbReference type="Proteomes" id="UP000247810"/>
    </source>
</evidence>
<evidence type="ECO:0000313" key="2">
    <source>
        <dbReference type="EMBL" id="PYH95231.1"/>
    </source>
</evidence>
<dbReference type="AlphaFoldDB" id="A0A319DD78"/>
<protein>
    <submittedName>
        <fullName evidence="2">Uncharacterized protein</fullName>
    </submittedName>
</protein>
<name>A0A319DD78_9EURO</name>
<dbReference type="Proteomes" id="UP000247810">
    <property type="component" value="Unassembled WGS sequence"/>
</dbReference>
<evidence type="ECO:0000256" key="1">
    <source>
        <dbReference type="SAM" id="MobiDB-lite"/>
    </source>
</evidence>
<feature type="region of interest" description="Disordered" evidence="1">
    <location>
        <begin position="1"/>
        <end position="31"/>
    </location>
</feature>
<sequence>MTPPEGGGSTRIRCSAASWSQGGTQPWRSAYPPPKNPRYWFVTVVLSVGDRGQEYFLLQPRPVRGGELQITRSRARGQTPSPFFFFDCSKGLFSRRIINEALREEEGEREEGKGENEPCAHVALSVVYLPSSCNISGPRAVSTSPARCRKAASSFH</sequence>
<gene>
    <name evidence="2" type="ORF">BO71DRAFT_207823</name>
</gene>
<feature type="compositionally biased region" description="Polar residues" evidence="1">
    <location>
        <begin position="17"/>
        <end position="27"/>
    </location>
</feature>
<keyword evidence="3" id="KW-1185">Reference proteome</keyword>
<proteinExistence type="predicted"/>
<dbReference type="VEuPathDB" id="FungiDB:BO71DRAFT_207823"/>
<reference evidence="2 3" key="1">
    <citation type="submission" date="2018-02" db="EMBL/GenBank/DDBJ databases">
        <title>The genomes of Aspergillus section Nigri reveals drivers in fungal speciation.</title>
        <authorList>
            <consortium name="DOE Joint Genome Institute"/>
            <person name="Vesth T.C."/>
            <person name="Nybo J."/>
            <person name="Theobald S."/>
            <person name="Brandl J."/>
            <person name="Frisvad J.C."/>
            <person name="Nielsen K.F."/>
            <person name="Lyhne E.K."/>
            <person name="Kogle M.E."/>
            <person name="Kuo A."/>
            <person name="Riley R."/>
            <person name="Clum A."/>
            <person name="Nolan M."/>
            <person name="Lipzen A."/>
            <person name="Salamov A."/>
            <person name="Henrissat B."/>
            <person name="Wiebenga A."/>
            <person name="De vries R.P."/>
            <person name="Grigoriev I.V."/>
            <person name="Mortensen U.H."/>
            <person name="Andersen M.R."/>
            <person name="Baker S.E."/>
        </authorList>
    </citation>
    <scope>NUCLEOTIDE SEQUENCE [LARGE SCALE GENOMIC DNA]</scope>
    <source>
        <strain evidence="2 3">CBS 707.79</strain>
    </source>
</reference>
<accession>A0A319DD78</accession>